<feature type="transmembrane region" description="Helical" evidence="2">
    <location>
        <begin position="7"/>
        <end position="29"/>
    </location>
</feature>
<keyword evidence="2" id="KW-0472">Membrane</keyword>
<sequence>MRHRTRWWWCGGWLLAAGWAGAFPLLSGLGPHRSWGSWAALGYLAAALAAVTLRRYEHVVLAFAGAVVLPLLALVLTGRGQSEVGVIERSGTLLLHTGTPYLAEPRSVAEYTPYLPAMALLGLPRAVLGATPLGDARLWCAAVFALCVLPTVPAGRRLGLAALTASPVIALPLAVSGVDLPLTGLCWYAVVRAAQGRAGAAGWALAVACALKWTAWPAVAVVVALLAATAGWRAALSGAARAAGGAALLVLPWALRSPGPLVQQVFAFPTGRGDLPTPAASPLPGRLLADLGPAGWWAATGLLLAAGLAVGASLLARPPRDAAGAARRLALGLTAAFLLAPAGRFGYLALPLVLFLLSVFCLPNRGAFPSWTPRSSSPTTSRPARAASKPSSTRWRPASPATASWSTPPPNRARPATTRPSPSR</sequence>
<evidence type="ECO:0000313" key="3">
    <source>
        <dbReference type="EMBL" id="XDQ78222.1"/>
    </source>
</evidence>
<feature type="transmembrane region" description="Helical" evidence="2">
    <location>
        <begin position="35"/>
        <end position="53"/>
    </location>
</feature>
<dbReference type="EMBL" id="CP163445">
    <property type="protein sequence ID" value="XDQ78222.1"/>
    <property type="molecule type" value="Genomic_DNA"/>
</dbReference>
<feature type="transmembrane region" description="Helical" evidence="2">
    <location>
        <begin position="60"/>
        <end position="78"/>
    </location>
</feature>
<evidence type="ECO:0000256" key="2">
    <source>
        <dbReference type="SAM" id="Phobius"/>
    </source>
</evidence>
<protein>
    <recommendedName>
        <fullName evidence="4">DUF2029 domain-containing protein</fullName>
    </recommendedName>
</protein>
<feature type="region of interest" description="Disordered" evidence="1">
    <location>
        <begin position="371"/>
        <end position="424"/>
    </location>
</feature>
<feature type="transmembrane region" description="Helical" evidence="2">
    <location>
        <begin position="325"/>
        <end position="342"/>
    </location>
</feature>
<evidence type="ECO:0008006" key="4">
    <source>
        <dbReference type="Google" id="ProtNLM"/>
    </source>
</evidence>
<dbReference type="AlphaFoldDB" id="A0AB39TCT0"/>
<feature type="compositionally biased region" description="Low complexity" evidence="1">
    <location>
        <begin position="372"/>
        <end position="406"/>
    </location>
</feature>
<proteinExistence type="predicted"/>
<keyword evidence="2" id="KW-0812">Transmembrane</keyword>
<accession>A0AB39TCT0</accession>
<keyword evidence="2" id="KW-1133">Transmembrane helix</keyword>
<feature type="transmembrane region" description="Helical" evidence="2">
    <location>
        <begin position="202"/>
        <end position="227"/>
    </location>
</feature>
<gene>
    <name evidence="3" type="ORF">AB2U05_06900</name>
</gene>
<feature type="transmembrane region" description="Helical" evidence="2">
    <location>
        <begin position="167"/>
        <end position="190"/>
    </location>
</feature>
<feature type="transmembrane region" description="Helical" evidence="2">
    <location>
        <begin position="294"/>
        <end position="316"/>
    </location>
</feature>
<organism evidence="3">
    <name type="scientific">Streptomyces sp. Y1</name>
    <dbReference type="NCBI Taxonomy" id="3238634"/>
    <lineage>
        <taxon>Bacteria</taxon>
        <taxon>Bacillati</taxon>
        <taxon>Actinomycetota</taxon>
        <taxon>Actinomycetes</taxon>
        <taxon>Kitasatosporales</taxon>
        <taxon>Streptomycetaceae</taxon>
        <taxon>Streptomyces</taxon>
    </lineage>
</organism>
<feature type="compositionally biased region" description="Low complexity" evidence="1">
    <location>
        <begin position="413"/>
        <end position="424"/>
    </location>
</feature>
<dbReference type="RefSeq" id="WP_369182736.1">
    <property type="nucleotide sequence ID" value="NZ_CP163445.1"/>
</dbReference>
<reference evidence="3" key="1">
    <citation type="submission" date="2024-07" db="EMBL/GenBank/DDBJ databases">
        <authorList>
            <person name="Yu S.T."/>
        </authorList>
    </citation>
    <scope>NUCLEOTIDE SEQUENCE</scope>
    <source>
        <strain evidence="3">Y1</strain>
    </source>
</reference>
<name>A0AB39TCT0_9ACTN</name>
<evidence type="ECO:0000256" key="1">
    <source>
        <dbReference type="SAM" id="MobiDB-lite"/>
    </source>
</evidence>